<dbReference type="GO" id="GO:0005829">
    <property type="term" value="C:cytosol"/>
    <property type="evidence" value="ECO:0007669"/>
    <property type="project" value="TreeGrafter"/>
</dbReference>
<dbReference type="NCBIfam" id="TIGR00106">
    <property type="entry name" value="MTH1187 family thiamine-binding protein"/>
    <property type="match status" value="1"/>
</dbReference>
<dbReference type="Proteomes" id="UP000885706">
    <property type="component" value="Unassembled WGS sequence"/>
</dbReference>
<gene>
    <name evidence="3" type="ORF">ENF30_01190</name>
</gene>
<sequence length="98" mass="11122">MAIVEISIIPLGTAHPSVGDYVARSLKVLKESGLKYELTPMSTVIEGDLNEIFHILRKMHEASFNNKVKRVVTLIKIDDRRDKTTTMEEKVKSILEKI</sequence>
<reference evidence="3" key="1">
    <citation type="journal article" date="2020" name="mSystems">
        <title>Genome- and Community-Level Interaction Insights into Carbon Utilization and Element Cycling Functions of Hydrothermarchaeota in Hydrothermal Sediment.</title>
        <authorList>
            <person name="Zhou Z."/>
            <person name="Liu Y."/>
            <person name="Xu W."/>
            <person name="Pan J."/>
            <person name="Luo Z.H."/>
            <person name="Li M."/>
        </authorList>
    </citation>
    <scope>NUCLEOTIDE SEQUENCE [LARGE SCALE GENOMIC DNA]</scope>
    <source>
        <strain evidence="3">HyVt-113</strain>
    </source>
</reference>
<evidence type="ECO:0000313" key="3">
    <source>
        <dbReference type="EMBL" id="HDD35392.1"/>
    </source>
</evidence>
<dbReference type="PANTHER" id="PTHR33777:SF1">
    <property type="entry name" value="UPF0045 PROTEIN ECM15"/>
    <property type="match status" value="1"/>
</dbReference>
<name>A0A7V0NEC0_DESA2</name>
<dbReference type="Pfam" id="PF01910">
    <property type="entry name" value="Thiamine_BP"/>
    <property type="match status" value="1"/>
</dbReference>
<evidence type="ECO:0000256" key="1">
    <source>
        <dbReference type="ARBA" id="ARBA00010272"/>
    </source>
</evidence>
<comment type="similarity">
    <text evidence="1">Belongs to the UPF0045 family.</text>
</comment>
<dbReference type="SUPFAM" id="SSF89957">
    <property type="entry name" value="MTH1187/YkoF-like"/>
    <property type="match status" value="1"/>
</dbReference>
<accession>A0A7V0NEC0</accession>
<dbReference type="AlphaFoldDB" id="A0A7V0NEC0"/>
<dbReference type="EMBL" id="DQWQ01000055">
    <property type="protein sequence ID" value="HDD35392.1"/>
    <property type="molecule type" value="Genomic_DNA"/>
</dbReference>
<evidence type="ECO:0000259" key="2">
    <source>
        <dbReference type="Pfam" id="PF01910"/>
    </source>
</evidence>
<dbReference type="PANTHER" id="PTHR33777">
    <property type="entry name" value="UPF0045 PROTEIN ECM15"/>
    <property type="match status" value="1"/>
</dbReference>
<protein>
    <submittedName>
        <fullName evidence="3">MTH1187 family thiamine-binding protein</fullName>
    </submittedName>
</protein>
<dbReference type="Gene3D" id="3.30.70.930">
    <property type="match status" value="1"/>
</dbReference>
<proteinExistence type="inferred from homology"/>
<organism evidence="3">
    <name type="scientific">Desulfofervidus auxilii</name>
    <dbReference type="NCBI Taxonomy" id="1621989"/>
    <lineage>
        <taxon>Bacteria</taxon>
        <taxon>Pseudomonadati</taxon>
        <taxon>Thermodesulfobacteriota</taxon>
        <taxon>Candidatus Desulfofervidia</taxon>
        <taxon>Candidatus Desulfofervidales</taxon>
        <taxon>Candidatus Desulfofervidaceae</taxon>
        <taxon>Candidatus Desulfofervidus</taxon>
    </lineage>
</organism>
<feature type="domain" description="Thiamine-binding protein" evidence="2">
    <location>
        <begin position="4"/>
        <end position="94"/>
    </location>
</feature>
<dbReference type="InterPro" id="IPR051614">
    <property type="entry name" value="UPF0045_domain"/>
</dbReference>
<comment type="caution">
    <text evidence="3">The sequence shown here is derived from an EMBL/GenBank/DDBJ whole genome shotgun (WGS) entry which is preliminary data.</text>
</comment>
<dbReference type="InterPro" id="IPR002767">
    <property type="entry name" value="Thiamine_BP"/>
</dbReference>
<dbReference type="InterPro" id="IPR029756">
    <property type="entry name" value="MTH1187/YkoF-like"/>
</dbReference>